<sequence length="328" mass="36768">MLSVFGHYTKMFHIFMSVFLCYLVGVVGVEEVKSVSVMEGDSVTLHTHLQILKDEVTEWTFNNTRIAKVTGNNPTYNKDERFTNRLKLDHQTGSLTITNTRTTDSGIYTFTTIIYKKQPTKRFSVNVYGVVGVDEVNSVSVMEGDSVTLHTHLQILKDEVTEWTFNNTLIAKVTEDNPTYNKDERFTNRLKLDHQTGSLTITNIKTTDSGIYTFTTIIDKKQPTKRFSVTVYASLSTNTITSQNSSSTANGRDSLISAGAGAAAGSLLIVAAVGMIWFYRKNKRTNQSVQTHNEEVTYADPTFYKRSKSKGSVKQEDEVVYAGVVTRR</sequence>
<accession>A0AC58IGT6</accession>
<reference evidence="2" key="1">
    <citation type="submission" date="2025-08" db="UniProtKB">
        <authorList>
            <consortium name="RefSeq"/>
        </authorList>
    </citation>
    <scope>IDENTIFICATION</scope>
    <source>
        <strain evidence="2">Tuebingen</strain>
        <tissue evidence="2">Fibroblasts and whole tissue</tissue>
    </source>
</reference>
<organism evidence="1 2">
    <name type="scientific">Danio rerio</name>
    <name type="common">Zebrafish</name>
    <name type="synonym">Brachydanio rerio</name>
    <dbReference type="NCBI Taxonomy" id="7955"/>
    <lineage>
        <taxon>Eukaryota</taxon>
        <taxon>Metazoa</taxon>
        <taxon>Chordata</taxon>
        <taxon>Craniata</taxon>
        <taxon>Vertebrata</taxon>
        <taxon>Euteleostomi</taxon>
        <taxon>Actinopterygii</taxon>
        <taxon>Neopterygii</taxon>
        <taxon>Teleostei</taxon>
        <taxon>Ostariophysi</taxon>
        <taxon>Cypriniformes</taxon>
        <taxon>Danionidae</taxon>
        <taxon>Danioninae</taxon>
        <taxon>Danio</taxon>
    </lineage>
</organism>
<evidence type="ECO:0000313" key="2">
    <source>
        <dbReference type="RefSeq" id="XP_073793431.1"/>
    </source>
</evidence>
<evidence type="ECO:0000313" key="1">
    <source>
        <dbReference type="Proteomes" id="UP000000437"/>
    </source>
</evidence>
<dbReference type="RefSeq" id="XP_073793431.1">
    <property type="nucleotide sequence ID" value="XM_073937330.1"/>
</dbReference>
<dbReference type="Proteomes" id="UP000000437">
    <property type="component" value="Chromosome 22"/>
</dbReference>
<gene>
    <name evidence="2" type="primary">LOC110438257</name>
</gene>
<name>A0AC58IGT6_DANRE</name>
<keyword evidence="1" id="KW-1185">Reference proteome</keyword>
<proteinExistence type="predicted"/>
<protein>
    <submittedName>
        <fullName evidence="2">Uncharacterized protein isoform X2</fullName>
    </submittedName>
</protein>